<dbReference type="GO" id="GO:0005829">
    <property type="term" value="C:cytosol"/>
    <property type="evidence" value="ECO:0007669"/>
    <property type="project" value="TreeGrafter"/>
</dbReference>
<feature type="domain" description="CheW-like" evidence="1">
    <location>
        <begin position="17"/>
        <end position="155"/>
    </location>
</feature>
<dbReference type="SMART" id="SM00260">
    <property type="entry name" value="CheW"/>
    <property type="match status" value="1"/>
</dbReference>
<reference evidence="2 3" key="1">
    <citation type="journal article" date="2019" name="Front. Microbiol.">
        <title>Genomes of Neutrophilic Sulfur-Oxidizing Chemolithoautotrophs Representing 9 Proteobacterial Species From 8 Genera.</title>
        <authorList>
            <person name="Watanabe T."/>
            <person name="Kojima H."/>
            <person name="Umezawa K."/>
            <person name="Hori C."/>
            <person name="Takasuka T.E."/>
            <person name="Kato Y."/>
            <person name="Fukui M."/>
        </authorList>
    </citation>
    <scope>NUCLEOTIDE SEQUENCE [LARGE SCALE GENOMIC DNA]</scope>
    <source>
        <strain evidence="2 3">TTN</strain>
    </source>
</reference>
<dbReference type="SUPFAM" id="SSF50341">
    <property type="entry name" value="CheW-like"/>
    <property type="match status" value="1"/>
</dbReference>
<dbReference type="Gene3D" id="2.40.50.180">
    <property type="entry name" value="CheA-289, Domain 4"/>
    <property type="match status" value="1"/>
</dbReference>
<sequence>MAASLSMNAEPAIMEKPDQLLVFALDDQRCALYLPVVDRVVRVVEITPLPKAPDIVHGVVNVHGEVIPVINVRKRFGLPQQDIALTDQLVIIHTARRQVALVVDTVTGVVECTARELVVAEGILPELEYVQGVAKLKDGLILIYNLEQFLSLEEDVFLDQAMSPL</sequence>
<comment type="caution">
    <text evidence="2">The sequence shown here is derived from an EMBL/GenBank/DDBJ whole genome shotgun (WGS) entry which is preliminary data.</text>
</comment>
<keyword evidence="3" id="KW-1185">Reference proteome</keyword>
<dbReference type="EMBL" id="BGOW01000004">
    <property type="protein sequence ID" value="GBL45063.1"/>
    <property type="molecule type" value="Genomic_DNA"/>
</dbReference>
<evidence type="ECO:0000313" key="2">
    <source>
        <dbReference type="EMBL" id="GBL45063.1"/>
    </source>
</evidence>
<name>A0A401JBN4_9PROT</name>
<evidence type="ECO:0000259" key="1">
    <source>
        <dbReference type="PROSITE" id="PS50851"/>
    </source>
</evidence>
<dbReference type="GO" id="GO:0007165">
    <property type="term" value="P:signal transduction"/>
    <property type="evidence" value="ECO:0007669"/>
    <property type="project" value="InterPro"/>
</dbReference>
<dbReference type="InterPro" id="IPR039315">
    <property type="entry name" value="CheW"/>
</dbReference>
<dbReference type="GO" id="GO:0006935">
    <property type="term" value="P:chemotaxis"/>
    <property type="evidence" value="ECO:0007669"/>
    <property type="project" value="InterPro"/>
</dbReference>
<accession>A0A401JBN4</accession>
<dbReference type="RefSeq" id="WP_223247659.1">
    <property type="nucleotide sequence ID" value="NZ_BGOW01000004.1"/>
</dbReference>
<gene>
    <name evidence="2" type="ORF">SFMTTN_0867</name>
</gene>
<dbReference type="InterPro" id="IPR002545">
    <property type="entry name" value="CheW-lke_dom"/>
</dbReference>
<evidence type="ECO:0000313" key="3">
    <source>
        <dbReference type="Proteomes" id="UP000286806"/>
    </source>
</evidence>
<protein>
    <submittedName>
        <fullName evidence="2">Positive regulator of CheA protein activity</fullName>
    </submittedName>
</protein>
<dbReference type="Gene3D" id="2.30.30.40">
    <property type="entry name" value="SH3 Domains"/>
    <property type="match status" value="1"/>
</dbReference>
<proteinExistence type="predicted"/>
<dbReference type="Proteomes" id="UP000286806">
    <property type="component" value="Unassembled WGS sequence"/>
</dbReference>
<dbReference type="AlphaFoldDB" id="A0A401JBN4"/>
<organism evidence="2 3">
    <name type="scientific">Sulfuriferula multivorans</name>
    <dbReference type="NCBI Taxonomy" id="1559896"/>
    <lineage>
        <taxon>Bacteria</taxon>
        <taxon>Pseudomonadati</taxon>
        <taxon>Pseudomonadota</taxon>
        <taxon>Betaproteobacteria</taxon>
        <taxon>Nitrosomonadales</taxon>
        <taxon>Sulfuricellaceae</taxon>
        <taxon>Sulfuriferula</taxon>
    </lineage>
</organism>
<dbReference type="PROSITE" id="PS50851">
    <property type="entry name" value="CHEW"/>
    <property type="match status" value="1"/>
</dbReference>
<dbReference type="Pfam" id="PF01584">
    <property type="entry name" value="CheW"/>
    <property type="match status" value="1"/>
</dbReference>
<dbReference type="PANTHER" id="PTHR22617">
    <property type="entry name" value="CHEMOTAXIS SENSOR HISTIDINE KINASE-RELATED"/>
    <property type="match status" value="1"/>
</dbReference>
<dbReference type="InterPro" id="IPR036061">
    <property type="entry name" value="CheW-like_dom_sf"/>
</dbReference>
<dbReference type="PANTHER" id="PTHR22617:SF23">
    <property type="entry name" value="CHEMOTAXIS PROTEIN CHEW"/>
    <property type="match status" value="1"/>
</dbReference>